<keyword evidence="5 9" id="KW-0479">Metal-binding</keyword>
<dbReference type="PANTHER" id="PTHR46300">
    <property type="entry name" value="P450, PUTATIVE (EUROFUNG)-RELATED-RELATED"/>
    <property type="match status" value="1"/>
</dbReference>
<evidence type="ECO:0000256" key="10">
    <source>
        <dbReference type="SAM" id="MobiDB-lite"/>
    </source>
</evidence>
<evidence type="ECO:0000256" key="7">
    <source>
        <dbReference type="ARBA" id="ARBA00023004"/>
    </source>
</evidence>
<comment type="caution">
    <text evidence="12">The sequence shown here is derived from an EMBL/GenBank/DDBJ whole genome shotgun (WGS) entry which is preliminary data.</text>
</comment>
<evidence type="ECO:0000256" key="1">
    <source>
        <dbReference type="ARBA" id="ARBA00001971"/>
    </source>
</evidence>
<dbReference type="EMBL" id="JAACJJ010000030">
    <property type="protein sequence ID" value="KAF5318740.1"/>
    <property type="molecule type" value="Genomic_DNA"/>
</dbReference>
<dbReference type="InterPro" id="IPR001128">
    <property type="entry name" value="Cyt_P450"/>
</dbReference>
<dbReference type="InterPro" id="IPR036396">
    <property type="entry name" value="Cyt_P450_sf"/>
</dbReference>
<keyword evidence="13" id="KW-1185">Reference proteome</keyword>
<comment type="cofactor">
    <cofactor evidence="1 9">
        <name>heme</name>
        <dbReference type="ChEBI" id="CHEBI:30413"/>
    </cofactor>
</comment>
<feature type="region of interest" description="Disordered" evidence="10">
    <location>
        <begin position="273"/>
        <end position="292"/>
    </location>
</feature>
<dbReference type="InterPro" id="IPR050364">
    <property type="entry name" value="Cytochrome_P450_fung"/>
</dbReference>
<accession>A0A8H5B8H6</accession>
<dbReference type="GO" id="GO:0020037">
    <property type="term" value="F:heme binding"/>
    <property type="evidence" value="ECO:0007669"/>
    <property type="project" value="InterPro"/>
</dbReference>
<sequence>MNTTFSKPTSYGASVDDNADQLLYSSGWGSVFMSIPASSMVASLHETSVEGSTATFKFDASIQIDDGPVVIHAQASTNDDQWRAVLWESDVLPSGPHILTITNLGDNLVLDSIAYKPVPSPVSSAGFAGNVSTSTFATSTSVFPTTSSSNSSPMDSFPRTAPLAGVIVAGMLVFTLLVYYFLRPIRKHSKLRRLEEAEMNDSLYELKVKRSISLSACTLKEPELGSPFSVTSAFLPSHGLTDAQRSYTVKGRQNVARREHSLQRHEHFTRAITPPSGRLGPVARRTQGPNSEDETFDHLTSACYGASNICYRGLNLGKRPVISFRVYNRTIIVLNSVSAIRTLLDHRAAIYSERPMSWMYNVICARGQAVFNVSASDPRHRVYRRLLQTGLSRKAVEASGETMRREAAVLVQSLGSAPEKWTQHVRRNTAGVIMKLAFGYTVKDLDDSFITVAEESAKISGWATAPGRWMVDYYPLLRYVPSAFPGAEWKRQGLVWREQLSHLSDVPYRWVKGQIANGTNEESFISRLLHDSESSVSKVITPDEEDAVRWCAGGLYAGAADTTVSALTSFVLLMALHPDVQRKAQEEINAVCNHGLESSNNEDWDVDAQDAYDESRMPHLANLEKLPYLLAIMKEVLRYAPVANLALPHCLAEDDTYMGFDLPKGASVVPNIWAVMHDPELYPDPFKFNPDRFVHSNDGPTPATYAVGGLNEPKQPLTQPDPRQFAYGFGKRVCPGTHFAETTLLLNMATILMWWNIHVSDGVQPDVEFTTGITSHIKPFPVDFIRRFSV</sequence>
<dbReference type="Pfam" id="PF00067">
    <property type="entry name" value="p450"/>
    <property type="match status" value="1"/>
</dbReference>
<gene>
    <name evidence="12" type="ORF">D9619_011049</name>
</gene>
<protein>
    <recommendedName>
        <fullName evidence="14">Cytochrome P450</fullName>
    </recommendedName>
</protein>
<reference evidence="12 13" key="1">
    <citation type="journal article" date="2020" name="ISME J.">
        <title>Uncovering the hidden diversity of litter-decomposition mechanisms in mushroom-forming fungi.</title>
        <authorList>
            <person name="Floudas D."/>
            <person name="Bentzer J."/>
            <person name="Ahren D."/>
            <person name="Johansson T."/>
            <person name="Persson P."/>
            <person name="Tunlid A."/>
        </authorList>
    </citation>
    <scope>NUCLEOTIDE SEQUENCE [LARGE SCALE GENOMIC DNA]</scope>
    <source>
        <strain evidence="12 13">CBS 101986</strain>
    </source>
</reference>
<evidence type="ECO:0000313" key="12">
    <source>
        <dbReference type="EMBL" id="KAF5318740.1"/>
    </source>
</evidence>
<evidence type="ECO:0000256" key="5">
    <source>
        <dbReference type="ARBA" id="ARBA00022723"/>
    </source>
</evidence>
<evidence type="ECO:0000256" key="11">
    <source>
        <dbReference type="SAM" id="Phobius"/>
    </source>
</evidence>
<dbReference type="InterPro" id="IPR002401">
    <property type="entry name" value="Cyt_P450_E_grp-I"/>
</dbReference>
<dbReference type="AlphaFoldDB" id="A0A8H5B8H6"/>
<name>A0A8H5B8H6_9AGAR</name>
<keyword evidence="4 9" id="KW-0349">Heme</keyword>
<dbReference type="Gene3D" id="1.10.630.10">
    <property type="entry name" value="Cytochrome P450"/>
    <property type="match status" value="1"/>
</dbReference>
<dbReference type="PANTHER" id="PTHR46300:SF7">
    <property type="entry name" value="P450, PUTATIVE (EUROFUNG)-RELATED"/>
    <property type="match status" value="1"/>
</dbReference>
<evidence type="ECO:0000256" key="2">
    <source>
        <dbReference type="ARBA" id="ARBA00005179"/>
    </source>
</evidence>
<evidence type="ECO:0000256" key="9">
    <source>
        <dbReference type="PIRSR" id="PIRSR602401-1"/>
    </source>
</evidence>
<proteinExistence type="inferred from homology"/>
<dbReference type="GO" id="GO:0016705">
    <property type="term" value="F:oxidoreductase activity, acting on paired donors, with incorporation or reduction of molecular oxygen"/>
    <property type="evidence" value="ECO:0007669"/>
    <property type="project" value="InterPro"/>
</dbReference>
<keyword evidence="7 9" id="KW-0408">Iron</keyword>
<dbReference type="GO" id="GO:0004497">
    <property type="term" value="F:monooxygenase activity"/>
    <property type="evidence" value="ECO:0007669"/>
    <property type="project" value="UniProtKB-KW"/>
</dbReference>
<evidence type="ECO:0000256" key="4">
    <source>
        <dbReference type="ARBA" id="ARBA00022617"/>
    </source>
</evidence>
<evidence type="ECO:0000313" key="13">
    <source>
        <dbReference type="Proteomes" id="UP000567179"/>
    </source>
</evidence>
<feature type="binding site" description="axial binding residue" evidence="9">
    <location>
        <position position="734"/>
    </location>
    <ligand>
        <name>heme</name>
        <dbReference type="ChEBI" id="CHEBI:30413"/>
    </ligand>
    <ligandPart>
        <name>Fe</name>
        <dbReference type="ChEBI" id="CHEBI:18248"/>
    </ligandPart>
</feature>
<keyword evidence="6" id="KW-0560">Oxidoreductase</keyword>
<organism evidence="12 13">
    <name type="scientific">Psilocybe cf. subviscida</name>
    <dbReference type="NCBI Taxonomy" id="2480587"/>
    <lineage>
        <taxon>Eukaryota</taxon>
        <taxon>Fungi</taxon>
        <taxon>Dikarya</taxon>
        <taxon>Basidiomycota</taxon>
        <taxon>Agaricomycotina</taxon>
        <taxon>Agaricomycetes</taxon>
        <taxon>Agaricomycetidae</taxon>
        <taxon>Agaricales</taxon>
        <taxon>Agaricineae</taxon>
        <taxon>Strophariaceae</taxon>
        <taxon>Psilocybe</taxon>
    </lineage>
</organism>
<dbReference type="PRINTS" id="PR00385">
    <property type="entry name" value="P450"/>
</dbReference>
<dbReference type="PRINTS" id="PR00463">
    <property type="entry name" value="EP450I"/>
</dbReference>
<evidence type="ECO:0008006" key="14">
    <source>
        <dbReference type="Google" id="ProtNLM"/>
    </source>
</evidence>
<evidence type="ECO:0000256" key="8">
    <source>
        <dbReference type="ARBA" id="ARBA00023033"/>
    </source>
</evidence>
<comment type="pathway">
    <text evidence="2">Secondary metabolite biosynthesis.</text>
</comment>
<evidence type="ECO:0000256" key="3">
    <source>
        <dbReference type="ARBA" id="ARBA00010617"/>
    </source>
</evidence>
<dbReference type="GO" id="GO:0005506">
    <property type="term" value="F:iron ion binding"/>
    <property type="evidence" value="ECO:0007669"/>
    <property type="project" value="InterPro"/>
</dbReference>
<dbReference type="SUPFAM" id="SSF48264">
    <property type="entry name" value="Cytochrome P450"/>
    <property type="match status" value="1"/>
</dbReference>
<keyword evidence="11" id="KW-0812">Transmembrane</keyword>
<keyword evidence="11" id="KW-0472">Membrane</keyword>
<dbReference type="Proteomes" id="UP000567179">
    <property type="component" value="Unassembled WGS sequence"/>
</dbReference>
<dbReference type="OrthoDB" id="2789670at2759"/>
<keyword evidence="8" id="KW-0503">Monooxygenase</keyword>
<keyword evidence="11" id="KW-1133">Transmembrane helix</keyword>
<dbReference type="CDD" id="cd11065">
    <property type="entry name" value="CYP64-like"/>
    <property type="match status" value="1"/>
</dbReference>
<feature type="transmembrane region" description="Helical" evidence="11">
    <location>
        <begin position="161"/>
        <end position="182"/>
    </location>
</feature>
<comment type="similarity">
    <text evidence="3">Belongs to the cytochrome P450 family.</text>
</comment>
<evidence type="ECO:0000256" key="6">
    <source>
        <dbReference type="ARBA" id="ARBA00023002"/>
    </source>
</evidence>